<keyword evidence="3" id="KW-1185">Reference proteome</keyword>
<sequence length="290" mass="31252">MKLITVTVLENATIFEAEEQIHRYDLPCSGILAGWAVAAVVDQLKVMADGVWPDIEVAITGPDRAVEVLTRTLLNKSVAAYNADEVETDHQAPKAIRRPTKGRRKAALPTVSLFHVAVALVIITVLVLSWWGIDSQPHTTARAENPVATASPTPSHGVVMEYERVRLTLPPGFRIGPREDGILVATGEDPNMRILIAVDNTYGVDAGAIRTEISSMVASDPTLEERVTRNLRPNDPTVEYLETPGDGSTVAWVVWVTAGQQFSVGCHSKGEPTIAQKAACTMAVESLGLS</sequence>
<dbReference type="RefSeq" id="WP_182386910.1">
    <property type="nucleotide sequence ID" value="NZ_CP059833.1"/>
</dbReference>
<keyword evidence="1" id="KW-0812">Transmembrane</keyword>
<evidence type="ECO:0000313" key="2">
    <source>
        <dbReference type="EMBL" id="QMV86095.1"/>
    </source>
</evidence>
<dbReference type="Proteomes" id="UP000515570">
    <property type="component" value="Chromosome"/>
</dbReference>
<dbReference type="EMBL" id="CP059833">
    <property type="protein sequence ID" value="QMV86095.1"/>
    <property type="molecule type" value="Genomic_DNA"/>
</dbReference>
<keyword evidence="1" id="KW-1133">Transmembrane helix</keyword>
<name>A0A7G5FHK4_9CORY</name>
<dbReference type="NCBIfam" id="TIGR03931">
    <property type="entry name" value="T7SS_Rv3446c"/>
    <property type="match status" value="1"/>
</dbReference>
<proteinExistence type="predicted"/>
<protein>
    <submittedName>
        <fullName evidence="2">Type VII secretion-associated protein</fullName>
    </submittedName>
</protein>
<dbReference type="InterPro" id="IPR023840">
    <property type="entry name" value="T7SS_Rv3446c"/>
</dbReference>
<reference evidence="2 3" key="1">
    <citation type="submission" date="2020-07" db="EMBL/GenBank/DDBJ databases">
        <title>non toxigenic Corynebacterium sp. nov from a clinical source.</title>
        <authorList>
            <person name="Bernier A.-M."/>
            <person name="Bernard K."/>
        </authorList>
    </citation>
    <scope>NUCLEOTIDE SEQUENCE [LARGE SCALE GENOMIC DNA]</scope>
    <source>
        <strain evidence="3">NML 93-0612</strain>
    </source>
</reference>
<organism evidence="2 3">
    <name type="scientific">Corynebacterium hindlerae</name>
    <dbReference type="NCBI Taxonomy" id="699041"/>
    <lineage>
        <taxon>Bacteria</taxon>
        <taxon>Bacillati</taxon>
        <taxon>Actinomycetota</taxon>
        <taxon>Actinomycetes</taxon>
        <taxon>Mycobacteriales</taxon>
        <taxon>Corynebacteriaceae</taxon>
        <taxon>Corynebacterium</taxon>
    </lineage>
</organism>
<accession>A0A7G5FHK4</accession>
<dbReference type="AlphaFoldDB" id="A0A7G5FHK4"/>
<keyword evidence="1" id="KW-0472">Membrane</keyword>
<feature type="transmembrane region" description="Helical" evidence="1">
    <location>
        <begin position="106"/>
        <end position="133"/>
    </location>
</feature>
<evidence type="ECO:0000256" key="1">
    <source>
        <dbReference type="SAM" id="Phobius"/>
    </source>
</evidence>
<gene>
    <name evidence="2" type="ORF">HW450_05105</name>
</gene>
<evidence type="ECO:0000313" key="3">
    <source>
        <dbReference type="Proteomes" id="UP000515570"/>
    </source>
</evidence>